<accession>A0A117NIG0</accession>
<geneLocation type="mitochondrion" evidence="1"/>
<keyword evidence="1" id="KW-0496">Mitochondrion</keyword>
<name>A0A117NIG0_PICGL</name>
<proteinExistence type="predicted"/>
<dbReference type="AlphaFoldDB" id="A0A117NIG0"/>
<protein>
    <submittedName>
        <fullName evidence="1">Uncharacterized protein</fullName>
    </submittedName>
</protein>
<evidence type="ECO:0000313" key="1">
    <source>
        <dbReference type="EMBL" id="KUM49865.1"/>
    </source>
</evidence>
<sequence>MGNGPVVYKSLCMRKWVIDKEGIMRVMDYIHKFLEFYVVLSGVYKVGISGVPIC</sequence>
<organism evidence="1">
    <name type="scientific">Picea glauca</name>
    <name type="common">White spruce</name>
    <name type="synonym">Pinus glauca</name>
    <dbReference type="NCBI Taxonomy" id="3330"/>
    <lineage>
        <taxon>Eukaryota</taxon>
        <taxon>Viridiplantae</taxon>
        <taxon>Streptophyta</taxon>
        <taxon>Embryophyta</taxon>
        <taxon>Tracheophyta</taxon>
        <taxon>Spermatophyta</taxon>
        <taxon>Pinopsida</taxon>
        <taxon>Pinidae</taxon>
        <taxon>Conifers I</taxon>
        <taxon>Pinales</taxon>
        <taxon>Pinaceae</taxon>
        <taxon>Picea</taxon>
    </lineage>
</organism>
<gene>
    <name evidence="1" type="ORF">ABT39_MTgene3092</name>
</gene>
<comment type="caution">
    <text evidence="1">The sequence shown here is derived from an EMBL/GenBank/DDBJ whole genome shotgun (WGS) entry which is preliminary data.</text>
</comment>
<reference evidence="1" key="1">
    <citation type="journal article" date="2015" name="Genome Biol. Evol.">
        <title>Organellar Genomes of White Spruce (Picea glauca): Assembly and Annotation.</title>
        <authorList>
            <person name="Jackman S.D."/>
            <person name="Warren R.L."/>
            <person name="Gibb E.A."/>
            <person name="Vandervalk B.P."/>
            <person name="Mohamadi H."/>
            <person name="Chu J."/>
            <person name="Raymond A."/>
            <person name="Pleasance S."/>
            <person name="Coope R."/>
            <person name="Wildung M.R."/>
            <person name="Ritland C.E."/>
            <person name="Bousquet J."/>
            <person name="Jones S.J."/>
            <person name="Bohlmann J."/>
            <person name="Birol I."/>
        </authorList>
    </citation>
    <scope>NUCLEOTIDE SEQUENCE [LARGE SCALE GENOMIC DNA]</scope>
    <source>
        <tissue evidence="1">Flushing bud</tissue>
    </source>
</reference>
<dbReference type="EMBL" id="LKAM01000002">
    <property type="protein sequence ID" value="KUM49865.1"/>
    <property type="molecule type" value="Genomic_DNA"/>
</dbReference>